<dbReference type="InterPro" id="IPR004136">
    <property type="entry name" value="NMO"/>
</dbReference>
<keyword evidence="2" id="KW-0288">FMN</keyword>
<proteinExistence type="predicted"/>
<organism evidence="4 5">
    <name type="scientific">Halovulum marinum</name>
    <dbReference type="NCBI Taxonomy" id="2662447"/>
    <lineage>
        <taxon>Bacteria</taxon>
        <taxon>Pseudomonadati</taxon>
        <taxon>Pseudomonadota</taxon>
        <taxon>Alphaproteobacteria</taxon>
        <taxon>Rhodobacterales</taxon>
        <taxon>Paracoccaceae</taxon>
        <taxon>Halovulum</taxon>
    </lineage>
</organism>
<dbReference type="InterPro" id="IPR013785">
    <property type="entry name" value="Aldolase_TIM"/>
</dbReference>
<accession>A0A6L5YWS6</accession>
<evidence type="ECO:0000256" key="2">
    <source>
        <dbReference type="ARBA" id="ARBA00022643"/>
    </source>
</evidence>
<dbReference type="RefSeq" id="WP_154444796.1">
    <property type="nucleotide sequence ID" value="NZ_WIND01000001.1"/>
</dbReference>
<comment type="caution">
    <text evidence="4">The sequence shown here is derived from an EMBL/GenBank/DDBJ whole genome shotgun (WGS) entry which is preliminary data.</text>
</comment>
<dbReference type="PANTHER" id="PTHR32332">
    <property type="entry name" value="2-NITROPROPANE DIOXYGENASE"/>
    <property type="match status" value="1"/>
</dbReference>
<keyword evidence="4" id="KW-0503">Monooxygenase</keyword>
<dbReference type="AlphaFoldDB" id="A0A6L5YWS6"/>
<dbReference type="EMBL" id="WIND01000001">
    <property type="protein sequence ID" value="MSU88430.1"/>
    <property type="molecule type" value="Genomic_DNA"/>
</dbReference>
<keyword evidence="1" id="KW-0285">Flavoprotein</keyword>
<dbReference type="Gene3D" id="3.20.20.70">
    <property type="entry name" value="Aldolase class I"/>
    <property type="match status" value="1"/>
</dbReference>
<evidence type="ECO:0000256" key="1">
    <source>
        <dbReference type="ARBA" id="ARBA00022630"/>
    </source>
</evidence>
<keyword evidence="5" id="KW-1185">Reference proteome</keyword>
<evidence type="ECO:0000313" key="4">
    <source>
        <dbReference type="EMBL" id="MSU88430.1"/>
    </source>
</evidence>
<dbReference type="SUPFAM" id="SSF51412">
    <property type="entry name" value="Inosine monophosphate dehydrogenase (IMPDH)"/>
    <property type="match status" value="1"/>
</dbReference>
<dbReference type="GO" id="GO:0018580">
    <property type="term" value="F:nitronate monooxygenase activity"/>
    <property type="evidence" value="ECO:0007669"/>
    <property type="project" value="InterPro"/>
</dbReference>
<name>A0A6L5YWS6_9RHOB</name>
<dbReference type="Proteomes" id="UP000474957">
    <property type="component" value="Unassembled WGS sequence"/>
</dbReference>
<reference evidence="4 5" key="1">
    <citation type="submission" date="2019-10" db="EMBL/GenBank/DDBJ databases">
        <title>Cognatihalovulum marinum gen. nov. sp. nov., a new member of the family Rhodobacteraceae isolated from deep seawater of the Northwest Indian Ocean.</title>
        <authorList>
            <person name="Ruan C."/>
            <person name="Wang J."/>
            <person name="Zheng X."/>
            <person name="Song L."/>
            <person name="Zhu Y."/>
            <person name="Huang Y."/>
            <person name="Lu Z."/>
            <person name="Du W."/>
            <person name="Huang L."/>
            <person name="Dai X."/>
        </authorList>
    </citation>
    <scope>NUCLEOTIDE SEQUENCE [LARGE SCALE GENOMIC DNA]</scope>
    <source>
        <strain evidence="4 5">2CG4</strain>
    </source>
</reference>
<gene>
    <name evidence="4" type="ORF">GE300_02215</name>
</gene>
<protein>
    <submittedName>
        <fullName evidence="4">Nitronate monooxygenase</fullName>
    </submittedName>
</protein>
<keyword evidence="3" id="KW-0560">Oxidoreductase</keyword>
<sequence>MGLQTRLTDLFGVSYPLMSAPMSRHSGGRLAGAMTKAGGIGLFGATNPAGDAWLRDEIARARDLSEGGPFGVGFITHLIPVFPTMFDVALEERVPVFAFSFADPSPWIARAKAAGARVICQVQEIASAEQAVRAGTDVLVVQGNEAGGHTGSSNLFPLLLRAIAEFPEVPVLAAGGIASGRALAAVLSAGADGAWLGTAMLATPECHEVADAYKRQLVAARSEDTVFTEVFDILDVAAFGIPPWPDRIAGRAIRNDFLRTWHGNEASLRARLDQILPEYLLSLTQGDIDKTAIWAGESVDQIAAIRPVAEIVRTICEQAGEILNG</sequence>
<evidence type="ECO:0000256" key="3">
    <source>
        <dbReference type="ARBA" id="ARBA00023002"/>
    </source>
</evidence>
<evidence type="ECO:0000313" key="5">
    <source>
        <dbReference type="Proteomes" id="UP000474957"/>
    </source>
</evidence>
<dbReference type="Pfam" id="PF03060">
    <property type="entry name" value="NMO"/>
    <property type="match status" value="2"/>
</dbReference>
<dbReference type="CDD" id="cd04730">
    <property type="entry name" value="NPD_like"/>
    <property type="match status" value="1"/>
</dbReference>